<evidence type="ECO:0000256" key="4">
    <source>
        <dbReference type="ARBA" id="ARBA00049417"/>
    </source>
</evidence>
<reference evidence="7 8" key="1">
    <citation type="submission" date="2024-09" db="EMBL/GenBank/DDBJ databases">
        <authorList>
            <person name="Sun Q."/>
            <person name="Mori K."/>
        </authorList>
    </citation>
    <scope>NUCLEOTIDE SEQUENCE [LARGE SCALE GENOMIC DNA]</scope>
    <source>
        <strain evidence="7 8">ATCC 51285</strain>
    </source>
</reference>
<comment type="caution">
    <text evidence="7">The sequence shown here is derived from an EMBL/GenBank/DDBJ whole genome shotgun (WGS) entry which is preliminary data.</text>
</comment>
<evidence type="ECO:0000259" key="6">
    <source>
        <dbReference type="Pfam" id="PF00149"/>
    </source>
</evidence>
<dbReference type="InterPro" id="IPR004617">
    <property type="entry name" value="ApaH"/>
</dbReference>
<dbReference type="Proteomes" id="UP001589628">
    <property type="component" value="Unassembled WGS sequence"/>
</dbReference>
<evidence type="ECO:0000313" key="7">
    <source>
        <dbReference type="EMBL" id="MFB9887220.1"/>
    </source>
</evidence>
<dbReference type="SUPFAM" id="SSF56300">
    <property type="entry name" value="Metallo-dependent phosphatases"/>
    <property type="match status" value="1"/>
</dbReference>
<dbReference type="RefSeq" id="WP_027314187.1">
    <property type="nucleotide sequence ID" value="NZ_JBHLZN010000004.1"/>
</dbReference>
<dbReference type="CDD" id="cd07422">
    <property type="entry name" value="MPP_ApaH"/>
    <property type="match status" value="1"/>
</dbReference>
<dbReference type="PIRSF" id="PIRSF000903">
    <property type="entry name" value="B5n-ttraPtase_sm"/>
    <property type="match status" value="1"/>
</dbReference>
<dbReference type="GO" id="GO:0008803">
    <property type="term" value="F:bis(5'-nucleosyl)-tetraphosphatase (symmetrical) activity"/>
    <property type="evidence" value="ECO:0007669"/>
    <property type="project" value="UniProtKB-EC"/>
</dbReference>
<dbReference type="NCBIfam" id="NF001204">
    <property type="entry name" value="PRK00166.1"/>
    <property type="match status" value="1"/>
</dbReference>
<name>A0ABV5ZEE3_9GAMM</name>
<keyword evidence="8" id="KW-1185">Reference proteome</keyword>
<evidence type="ECO:0000313" key="8">
    <source>
        <dbReference type="Proteomes" id="UP001589628"/>
    </source>
</evidence>
<evidence type="ECO:0000256" key="3">
    <source>
        <dbReference type="ARBA" id="ARBA00022801"/>
    </source>
</evidence>
<keyword evidence="3 5" id="KW-0378">Hydrolase</keyword>
<accession>A0ABV5ZEE3</accession>
<dbReference type="Gene3D" id="3.60.21.10">
    <property type="match status" value="1"/>
</dbReference>
<dbReference type="InterPro" id="IPR004843">
    <property type="entry name" value="Calcineurin-like_PHP"/>
</dbReference>
<protein>
    <recommendedName>
        <fullName evidence="5">Bis(5'-nucleosyl)-tetraphosphatase, symmetrical</fullName>
        <ecNumber evidence="5">3.6.1.41</ecNumber>
    </recommendedName>
    <alternativeName>
        <fullName evidence="5">Ap4A hydrolase</fullName>
    </alternativeName>
    <alternativeName>
        <fullName evidence="5">Diadenosine 5',5'''-P1,P4-tetraphosphate pyrophosphohydrolase</fullName>
    </alternativeName>
    <alternativeName>
        <fullName evidence="5">Diadenosine tetraphosphatase</fullName>
    </alternativeName>
</protein>
<proteinExistence type="inferred from homology"/>
<dbReference type="PANTHER" id="PTHR40942:SF4">
    <property type="entry name" value="CYTOCHROME C5"/>
    <property type="match status" value="1"/>
</dbReference>
<organism evidence="7 8">
    <name type="scientific">Balneatrix alpica</name>
    <dbReference type="NCBI Taxonomy" id="75684"/>
    <lineage>
        <taxon>Bacteria</taxon>
        <taxon>Pseudomonadati</taxon>
        <taxon>Pseudomonadota</taxon>
        <taxon>Gammaproteobacteria</taxon>
        <taxon>Oceanospirillales</taxon>
        <taxon>Balneatrichaceae</taxon>
        <taxon>Balneatrix</taxon>
    </lineage>
</organism>
<evidence type="ECO:0000256" key="2">
    <source>
        <dbReference type="ARBA" id="ARBA00005419"/>
    </source>
</evidence>
<dbReference type="Pfam" id="PF00149">
    <property type="entry name" value="Metallophos"/>
    <property type="match status" value="1"/>
</dbReference>
<gene>
    <name evidence="5" type="primary">apaH</name>
    <name evidence="7" type="ORF">ACFFLH_12440</name>
</gene>
<comment type="function">
    <text evidence="1 5">Hydrolyzes diadenosine 5',5'''-P1,P4-tetraphosphate to yield ADP.</text>
</comment>
<sequence>MATYVIGDIQGCYAELCQLLELIEFNQDDRLWLTGDLVNRGPGSLETLRLVKSLGQRAVTVLGNHDLHLLAVAAGLAHQKKGDTLQAILDAPDREELLDWLRQQPLLHVEGRQVLVHAGLPPIWSVNEAQARAQELQQVLRSPRYQSFLAQMYGNQPDCWRPDLQGIERLRLITNYFTRMRFVGPHGELELKSKSELDKAPLGYQAWFYYPNPEWAGAHIYFGHWAALQGKTGMHDAIALDTGCVWGNCLTAQRLEDGQRFSVASQQPQSLE</sequence>
<dbReference type="InterPro" id="IPR029052">
    <property type="entry name" value="Metallo-depent_PP-like"/>
</dbReference>
<feature type="domain" description="Calcineurin-like phosphoesterase" evidence="6">
    <location>
        <begin position="3"/>
        <end position="137"/>
    </location>
</feature>
<dbReference type="EMBL" id="JBHLZN010000004">
    <property type="protein sequence ID" value="MFB9887220.1"/>
    <property type="molecule type" value="Genomic_DNA"/>
</dbReference>
<comment type="catalytic activity">
    <reaction evidence="4 5">
        <text>P(1),P(4)-bis(5'-adenosyl) tetraphosphate + H2O = 2 ADP + 2 H(+)</text>
        <dbReference type="Rhea" id="RHEA:24252"/>
        <dbReference type="ChEBI" id="CHEBI:15377"/>
        <dbReference type="ChEBI" id="CHEBI:15378"/>
        <dbReference type="ChEBI" id="CHEBI:58141"/>
        <dbReference type="ChEBI" id="CHEBI:456216"/>
        <dbReference type="EC" id="3.6.1.41"/>
    </reaction>
</comment>
<dbReference type="PANTHER" id="PTHR40942">
    <property type="match status" value="1"/>
</dbReference>
<comment type="similarity">
    <text evidence="2 5">Belongs to the Ap4A hydrolase family.</text>
</comment>
<evidence type="ECO:0000256" key="5">
    <source>
        <dbReference type="HAMAP-Rule" id="MF_00199"/>
    </source>
</evidence>
<evidence type="ECO:0000256" key="1">
    <source>
        <dbReference type="ARBA" id="ARBA00003413"/>
    </source>
</evidence>
<dbReference type="NCBIfam" id="TIGR00668">
    <property type="entry name" value="apaH"/>
    <property type="match status" value="1"/>
</dbReference>
<dbReference type="EC" id="3.6.1.41" evidence="5"/>
<dbReference type="HAMAP" id="MF_00199">
    <property type="entry name" value="ApaH"/>
    <property type="match status" value="1"/>
</dbReference>